<organism evidence="1">
    <name type="scientific">marine sediment metagenome</name>
    <dbReference type="NCBI Taxonomy" id="412755"/>
    <lineage>
        <taxon>unclassified sequences</taxon>
        <taxon>metagenomes</taxon>
        <taxon>ecological metagenomes</taxon>
    </lineage>
</organism>
<accession>A0A0F9LCJ5</accession>
<name>A0A0F9LCJ5_9ZZZZ</name>
<protein>
    <submittedName>
        <fullName evidence="1">Uncharacterized protein</fullName>
    </submittedName>
</protein>
<feature type="non-terminal residue" evidence="1">
    <location>
        <position position="1"/>
    </location>
</feature>
<evidence type="ECO:0000313" key="1">
    <source>
        <dbReference type="EMBL" id="KKM84976.1"/>
    </source>
</evidence>
<sequence>SYIGSYIYVLLLDFAGLALIKRIKTDDSEIKYYKIPDGDLDADWTSPETQTYVWIYLV</sequence>
<comment type="caution">
    <text evidence="1">The sequence shown here is derived from an EMBL/GenBank/DDBJ whole genome shotgun (WGS) entry which is preliminary data.</text>
</comment>
<reference evidence="1" key="1">
    <citation type="journal article" date="2015" name="Nature">
        <title>Complex archaea that bridge the gap between prokaryotes and eukaryotes.</title>
        <authorList>
            <person name="Spang A."/>
            <person name="Saw J.H."/>
            <person name="Jorgensen S.L."/>
            <person name="Zaremba-Niedzwiedzka K."/>
            <person name="Martijn J."/>
            <person name="Lind A.E."/>
            <person name="van Eijk R."/>
            <person name="Schleper C."/>
            <person name="Guy L."/>
            <person name="Ettema T.J."/>
        </authorList>
    </citation>
    <scope>NUCLEOTIDE SEQUENCE</scope>
</reference>
<proteinExistence type="predicted"/>
<dbReference type="EMBL" id="LAZR01007484">
    <property type="protein sequence ID" value="KKM84976.1"/>
    <property type="molecule type" value="Genomic_DNA"/>
</dbReference>
<gene>
    <name evidence="1" type="ORF">LCGC14_1293820</name>
</gene>
<dbReference type="AlphaFoldDB" id="A0A0F9LCJ5"/>